<protein>
    <submittedName>
        <fullName evidence="5">Aminotransferase class V-fold PLP-dependent enzyme</fullName>
    </submittedName>
</protein>
<dbReference type="PIRSF" id="PIRSF001434">
    <property type="entry name" value="CGS"/>
    <property type="match status" value="1"/>
</dbReference>
<dbReference type="InterPro" id="IPR015421">
    <property type="entry name" value="PyrdxlP-dep_Trfase_major"/>
</dbReference>
<name>A0A6L6UBR7_9FLAO</name>
<proteinExistence type="inferred from homology"/>
<evidence type="ECO:0000256" key="2">
    <source>
        <dbReference type="ARBA" id="ARBA00022898"/>
    </source>
</evidence>
<dbReference type="GO" id="GO:0030170">
    <property type="term" value="F:pyridoxal phosphate binding"/>
    <property type="evidence" value="ECO:0007669"/>
    <property type="project" value="InterPro"/>
</dbReference>
<comment type="caution">
    <text evidence="5">The sequence shown here is derived from an EMBL/GenBank/DDBJ whole genome shotgun (WGS) entry which is preliminary data.</text>
</comment>
<reference evidence="5 6" key="1">
    <citation type="submission" date="2019-12" db="EMBL/GenBank/DDBJ databases">
        <authorList>
            <person name="Li J."/>
        </authorList>
    </citation>
    <scope>NUCLEOTIDE SEQUENCE [LARGE SCALE GENOMIC DNA]</scope>
    <source>
        <strain evidence="5 6">HL2-2</strain>
    </source>
</reference>
<comment type="similarity">
    <text evidence="4">Belongs to the trans-sulfuration enzymes family.</text>
</comment>
<dbReference type="Gene3D" id="3.40.640.10">
    <property type="entry name" value="Type I PLP-dependent aspartate aminotransferase-like (Major domain)"/>
    <property type="match status" value="1"/>
</dbReference>
<dbReference type="GO" id="GO:0009086">
    <property type="term" value="P:methionine biosynthetic process"/>
    <property type="evidence" value="ECO:0007669"/>
    <property type="project" value="UniProtKB-ARBA"/>
</dbReference>
<gene>
    <name evidence="5" type="ORF">GN138_08045</name>
</gene>
<evidence type="ECO:0000256" key="3">
    <source>
        <dbReference type="PIRSR" id="PIRSR001434-2"/>
    </source>
</evidence>
<dbReference type="FunFam" id="3.40.640.10:FF:000046">
    <property type="entry name" value="Cystathionine gamma-lyase"/>
    <property type="match status" value="1"/>
</dbReference>
<dbReference type="PROSITE" id="PS00868">
    <property type="entry name" value="CYS_MET_METAB_PP"/>
    <property type="match status" value="1"/>
</dbReference>
<evidence type="ECO:0000256" key="4">
    <source>
        <dbReference type="RuleBase" id="RU362118"/>
    </source>
</evidence>
<dbReference type="PANTHER" id="PTHR11808">
    <property type="entry name" value="TRANS-SULFURATION ENZYME FAMILY MEMBER"/>
    <property type="match status" value="1"/>
</dbReference>
<dbReference type="InterPro" id="IPR015424">
    <property type="entry name" value="PyrdxlP-dep_Trfase"/>
</dbReference>
<dbReference type="RefSeq" id="WP_157363277.1">
    <property type="nucleotide sequence ID" value="NZ_WOWS01000002.1"/>
</dbReference>
<evidence type="ECO:0000256" key="1">
    <source>
        <dbReference type="ARBA" id="ARBA00001933"/>
    </source>
</evidence>
<dbReference type="GO" id="GO:0016846">
    <property type="term" value="F:carbon-sulfur lyase activity"/>
    <property type="evidence" value="ECO:0007669"/>
    <property type="project" value="TreeGrafter"/>
</dbReference>
<dbReference type="InterPro" id="IPR054542">
    <property type="entry name" value="Cys_met_metab_PP"/>
</dbReference>
<comment type="cofactor">
    <cofactor evidence="1 4">
        <name>pyridoxal 5'-phosphate</name>
        <dbReference type="ChEBI" id="CHEBI:597326"/>
    </cofactor>
</comment>
<dbReference type="AlphaFoldDB" id="A0A6L6UBR7"/>
<evidence type="ECO:0000313" key="6">
    <source>
        <dbReference type="Proteomes" id="UP000478208"/>
    </source>
</evidence>
<dbReference type="SUPFAM" id="SSF53383">
    <property type="entry name" value="PLP-dependent transferases"/>
    <property type="match status" value="1"/>
</dbReference>
<dbReference type="GO" id="GO:0019346">
    <property type="term" value="P:transsulfuration"/>
    <property type="evidence" value="ECO:0007669"/>
    <property type="project" value="InterPro"/>
</dbReference>
<evidence type="ECO:0000313" key="5">
    <source>
        <dbReference type="EMBL" id="MUU78392.1"/>
    </source>
</evidence>
<dbReference type="EMBL" id="WOWS01000002">
    <property type="protein sequence ID" value="MUU78392.1"/>
    <property type="molecule type" value="Genomic_DNA"/>
</dbReference>
<dbReference type="InterPro" id="IPR000277">
    <property type="entry name" value="Cys/Met-Metab_PyrdxlP-dep_enz"/>
</dbReference>
<dbReference type="PANTHER" id="PTHR11808:SF80">
    <property type="entry name" value="CYSTATHIONINE GAMMA-LYASE"/>
    <property type="match status" value="1"/>
</dbReference>
<accession>A0A6L6UBR7</accession>
<dbReference type="CDD" id="cd00614">
    <property type="entry name" value="CGS_like"/>
    <property type="match status" value="1"/>
</dbReference>
<keyword evidence="6" id="KW-1185">Reference proteome</keyword>
<sequence length="383" mass="42482">MSKINLGLNTICTHVGEVKDEQFKGAVSPIYLSSSYEYLDVDVKRYPRYFNTPNQEFLAQKIAALEHAESAMIFGSGMAAISTMFLAFLKQGDHLVVQNTLYGGTVNFIKEEFPKYGIEYTFTNGYKVEDFEAALQSNTKLIHIETPSNPLLTVTDIKAIAQLGKAKGVLTSIDNTFASPVNQKPMDLGVDMVMHSATKYFGGHSDICAGAVASSTEHIERIWNVGKNLGGSLSDMMVWMLERSMKTLGLRVKEQTKNALKLAKWLNKHPKVSKVYYPGLKTHPEYKLAKSQMTGFGAMLSFELIDGLDSQLFQQKLNLIKSSMSLAGVESTMISPHLTSHALLTQDERDAVGISNQLIRFSVGIENVKDLKHDINQAIEKLK</sequence>
<dbReference type="FunFam" id="3.90.1150.10:FF:000033">
    <property type="entry name" value="Cystathionine gamma-synthase"/>
    <property type="match status" value="1"/>
</dbReference>
<dbReference type="InterPro" id="IPR015422">
    <property type="entry name" value="PyrdxlP-dep_Trfase_small"/>
</dbReference>
<dbReference type="Gene3D" id="3.90.1150.10">
    <property type="entry name" value="Aspartate Aminotransferase, domain 1"/>
    <property type="match status" value="1"/>
</dbReference>
<keyword evidence="5" id="KW-0032">Aminotransferase</keyword>
<dbReference type="Proteomes" id="UP000478208">
    <property type="component" value="Unassembled WGS sequence"/>
</dbReference>
<organism evidence="5 6">
    <name type="scientific">Winogradskyella endarachnes</name>
    <dbReference type="NCBI Taxonomy" id="2681965"/>
    <lineage>
        <taxon>Bacteria</taxon>
        <taxon>Pseudomonadati</taxon>
        <taxon>Bacteroidota</taxon>
        <taxon>Flavobacteriia</taxon>
        <taxon>Flavobacteriales</taxon>
        <taxon>Flavobacteriaceae</taxon>
        <taxon>Winogradskyella</taxon>
    </lineage>
</organism>
<feature type="modified residue" description="N6-(pyridoxal phosphate)lysine" evidence="3">
    <location>
        <position position="199"/>
    </location>
</feature>
<keyword evidence="5" id="KW-0808">Transferase</keyword>
<keyword evidence="2 3" id="KW-0663">Pyridoxal phosphate</keyword>
<dbReference type="Pfam" id="PF01053">
    <property type="entry name" value="Cys_Met_Meta_PP"/>
    <property type="match status" value="1"/>
</dbReference>
<dbReference type="GO" id="GO:0005737">
    <property type="term" value="C:cytoplasm"/>
    <property type="evidence" value="ECO:0007669"/>
    <property type="project" value="TreeGrafter"/>
</dbReference>
<dbReference type="GO" id="GO:0008483">
    <property type="term" value="F:transaminase activity"/>
    <property type="evidence" value="ECO:0007669"/>
    <property type="project" value="UniProtKB-KW"/>
</dbReference>